<dbReference type="AlphaFoldDB" id="F6VZ54"/>
<protein>
    <submittedName>
        <fullName evidence="4">Uncharacterized LOC100183605</fullName>
    </submittedName>
</protein>
<feature type="region of interest" description="Disordered" evidence="1">
    <location>
        <begin position="286"/>
        <end position="336"/>
    </location>
</feature>
<feature type="domain" description="Death" evidence="2">
    <location>
        <begin position="164"/>
        <end position="233"/>
    </location>
</feature>
<proteinExistence type="predicted"/>
<evidence type="ECO:0000256" key="1">
    <source>
        <dbReference type="SAM" id="MobiDB-lite"/>
    </source>
</evidence>
<evidence type="ECO:0000259" key="2">
    <source>
        <dbReference type="PROSITE" id="PS50017"/>
    </source>
</evidence>
<dbReference type="EMBL" id="EAAA01001401">
    <property type="status" value="NOT_ANNOTATED_CDS"/>
    <property type="molecule type" value="Genomic_DNA"/>
</dbReference>
<dbReference type="InterPro" id="IPR000488">
    <property type="entry name" value="Death_dom"/>
</dbReference>
<accession>A0A1W2WDB7</accession>
<dbReference type="InParanoid" id="F6VZ54"/>
<name>F6VZ54_CIOIN</name>
<dbReference type="OrthoDB" id="9999486at2759"/>
<feature type="domain" description="CARD" evidence="3">
    <location>
        <begin position="40"/>
        <end position="119"/>
    </location>
</feature>
<sequence>MYTSLKKHVSSSVKGTYKKKDWSLDFERLPWIQWLNIEPMTTRQKTAFQLLYPILLQEINTKKPSKLLHYLVGKGVLFWQDVVVIQHGRQTDLERNSPLLKIIWTRGKAGFTGLVDGLRSRYGGWQGYLADMLELKYNMANTRDMMDIYKVICHDLVKVMPVGWSALPRVLGMSNSHIEKCRRENKLLANQLLHCLLISSSQHFNKDHLLSKLLSALHVINRDDIADGIAILLNTMYEIQSVHQENMASDETKETNNTALDEIDAQNEETVEVVFQQQNNGVQLKSASSFCSDGETPRADSGFDSRMSTSTPITLYPPTPPPHSSNQRYHHRSSSKKFYRKTPSLEKFEGLSNIGRVKSGRLHGYRISPRAKTNAWERRSPSILQADYLAHPNQDNLFMDYLVYQ</sequence>
<reference evidence="4" key="2">
    <citation type="journal article" date="2008" name="Genome Biol.">
        <title>Improved genome assembly and evidence-based global gene model set for the chordate Ciona intestinalis: new insight into intron and operon populations.</title>
        <authorList>
            <person name="Satou Y."/>
            <person name="Mineta K."/>
            <person name="Ogasawara M."/>
            <person name="Sasakura Y."/>
            <person name="Shoguchi E."/>
            <person name="Ueno K."/>
            <person name="Yamada L."/>
            <person name="Matsumoto J."/>
            <person name="Wasserscheid J."/>
            <person name="Dewar K."/>
            <person name="Wiley G.B."/>
            <person name="Macmil S.L."/>
            <person name="Roe B.A."/>
            <person name="Zeller R.W."/>
            <person name="Hastings K.E."/>
            <person name="Lemaire P."/>
            <person name="Lindquist E."/>
            <person name="Endo T."/>
            <person name="Hotta K."/>
            <person name="Inaba K."/>
        </authorList>
    </citation>
    <scope>NUCLEOTIDE SEQUENCE [LARGE SCALE GENOMIC DNA]</scope>
    <source>
        <strain evidence="4">wild type</strain>
    </source>
</reference>
<dbReference type="GO" id="GO:0042981">
    <property type="term" value="P:regulation of apoptotic process"/>
    <property type="evidence" value="ECO:0007669"/>
    <property type="project" value="InterPro"/>
</dbReference>
<dbReference type="Pfam" id="PF00619">
    <property type="entry name" value="CARD"/>
    <property type="match status" value="1"/>
</dbReference>
<dbReference type="GeneID" id="100183605"/>
<evidence type="ECO:0000313" key="4">
    <source>
        <dbReference type="Ensembl" id="ENSCINP00000003147.3"/>
    </source>
</evidence>
<dbReference type="KEGG" id="cin:100183605"/>
<evidence type="ECO:0000259" key="3">
    <source>
        <dbReference type="PROSITE" id="PS50209"/>
    </source>
</evidence>
<dbReference type="InterPro" id="IPR011029">
    <property type="entry name" value="DEATH-like_dom_sf"/>
</dbReference>
<dbReference type="Pfam" id="PF00531">
    <property type="entry name" value="Death"/>
    <property type="match status" value="1"/>
</dbReference>
<dbReference type="Gene3D" id="1.10.533.10">
    <property type="entry name" value="Death Domain, Fas"/>
    <property type="match status" value="2"/>
</dbReference>
<dbReference type="HOGENOM" id="CLU_679630_0_0_1"/>
<gene>
    <name evidence="4" type="primary">LOC100183605</name>
</gene>
<reference evidence="5" key="1">
    <citation type="journal article" date="2002" name="Science">
        <title>The draft genome of Ciona intestinalis: insights into chordate and vertebrate origins.</title>
        <authorList>
            <person name="Dehal P."/>
            <person name="Satou Y."/>
            <person name="Campbell R.K."/>
            <person name="Chapman J."/>
            <person name="Degnan B."/>
            <person name="De Tomaso A."/>
            <person name="Davidson B."/>
            <person name="Di Gregorio A."/>
            <person name="Gelpke M."/>
            <person name="Goodstein D.M."/>
            <person name="Harafuji N."/>
            <person name="Hastings K.E."/>
            <person name="Ho I."/>
            <person name="Hotta K."/>
            <person name="Huang W."/>
            <person name="Kawashima T."/>
            <person name="Lemaire P."/>
            <person name="Martinez D."/>
            <person name="Meinertzhagen I.A."/>
            <person name="Necula S."/>
            <person name="Nonaka M."/>
            <person name="Putnam N."/>
            <person name="Rash S."/>
            <person name="Saiga H."/>
            <person name="Satake M."/>
            <person name="Terry A."/>
            <person name="Yamada L."/>
            <person name="Wang H.G."/>
            <person name="Awazu S."/>
            <person name="Azumi K."/>
            <person name="Boore J."/>
            <person name="Branno M."/>
            <person name="Chin-Bow S."/>
            <person name="DeSantis R."/>
            <person name="Doyle S."/>
            <person name="Francino P."/>
            <person name="Keys D.N."/>
            <person name="Haga S."/>
            <person name="Hayashi H."/>
            <person name="Hino K."/>
            <person name="Imai K.S."/>
            <person name="Inaba K."/>
            <person name="Kano S."/>
            <person name="Kobayashi K."/>
            <person name="Kobayashi M."/>
            <person name="Lee B.I."/>
            <person name="Makabe K.W."/>
            <person name="Manohar C."/>
            <person name="Matassi G."/>
            <person name="Medina M."/>
            <person name="Mochizuki Y."/>
            <person name="Mount S."/>
            <person name="Morishita T."/>
            <person name="Miura S."/>
            <person name="Nakayama A."/>
            <person name="Nishizaka S."/>
            <person name="Nomoto H."/>
            <person name="Ohta F."/>
            <person name="Oishi K."/>
            <person name="Rigoutsos I."/>
            <person name="Sano M."/>
            <person name="Sasaki A."/>
            <person name="Sasakura Y."/>
            <person name="Shoguchi E."/>
            <person name="Shin-i T."/>
            <person name="Spagnuolo A."/>
            <person name="Stainier D."/>
            <person name="Suzuki M.M."/>
            <person name="Tassy O."/>
            <person name="Takatori N."/>
            <person name="Tokuoka M."/>
            <person name="Yagi K."/>
            <person name="Yoshizaki F."/>
            <person name="Wada S."/>
            <person name="Zhang C."/>
            <person name="Hyatt P.D."/>
            <person name="Larimer F."/>
            <person name="Detter C."/>
            <person name="Doggett N."/>
            <person name="Glavina T."/>
            <person name="Hawkins T."/>
            <person name="Richardson P."/>
            <person name="Lucas S."/>
            <person name="Kohara Y."/>
            <person name="Levine M."/>
            <person name="Satoh N."/>
            <person name="Rokhsar D.S."/>
        </authorList>
    </citation>
    <scope>NUCLEOTIDE SEQUENCE [LARGE SCALE GENOMIC DNA]</scope>
</reference>
<dbReference type="PROSITE" id="PS50209">
    <property type="entry name" value="CARD"/>
    <property type="match status" value="1"/>
</dbReference>
<keyword evidence="5" id="KW-1185">Reference proteome</keyword>
<accession>F6VZ54</accession>
<dbReference type="GO" id="GO:0007165">
    <property type="term" value="P:signal transduction"/>
    <property type="evidence" value="ECO:0007669"/>
    <property type="project" value="InterPro"/>
</dbReference>
<organism evidence="4 5">
    <name type="scientific">Ciona intestinalis</name>
    <name type="common">Transparent sea squirt</name>
    <name type="synonym">Ascidia intestinalis</name>
    <dbReference type="NCBI Taxonomy" id="7719"/>
    <lineage>
        <taxon>Eukaryota</taxon>
        <taxon>Metazoa</taxon>
        <taxon>Chordata</taxon>
        <taxon>Tunicata</taxon>
        <taxon>Ascidiacea</taxon>
        <taxon>Phlebobranchia</taxon>
        <taxon>Cionidae</taxon>
        <taxon>Ciona</taxon>
    </lineage>
</organism>
<dbReference type="CDD" id="cd01670">
    <property type="entry name" value="Death"/>
    <property type="match status" value="1"/>
</dbReference>
<dbReference type="InterPro" id="IPR001315">
    <property type="entry name" value="CARD"/>
</dbReference>
<dbReference type="PROSITE" id="PS50017">
    <property type="entry name" value="DEATH_DOMAIN"/>
    <property type="match status" value="1"/>
</dbReference>
<evidence type="ECO:0000313" key="5">
    <source>
        <dbReference type="Proteomes" id="UP000008144"/>
    </source>
</evidence>
<reference evidence="4" key="3">
    <citation type="submission" date="2025-08" db="UniProtKB">
        <authorList>
            <consortium name="Ensembl"/>
        </authorList>
    </citation>
    <scope>IDENTIFICATION</scope>
</reference>
<reference evidence="4" key="4">
    <citation type="submission" date="2025-09" db="UniProtKB">
        <authorList>
            <consortium name="Ensembl"/>
        </authorList>
    </citation>
    <scope>IDENTIFICATION</scope>
</reference>
<dbReference type="Proteomes" id="UP000008144">
    <property type="component" value="Chromosome 2"/>
</dbReference>
<dbReference type="SUPFAM" id="SSF47986">
    <property type="entry name" value="DEATH domain"/>
    <property type="match status" value="2"/>
</dbReference>
<dbReference type="RefSeq" id="XP_002125409.1">
    <property type="nucleotide sequence ID" value="XM_002125373.4"/>
</dbReference>
<dbReference type="Ensembl" id="ENSCINT00000003147.3">
    <property type="protein sequence ID" value="ENSCINP00000003147.3"/>
    <property type="gene ID" value="ENSCING00000001577.3"/>
</dbReference>
<dbReference type="CDD" id="cd01671">
    <property type="entry name" value="CARD"/>
    <property type="match status" value="1"/>
</dbReference>